<dbReference type="InterPro" id="IPR001810">
    <property type="entry name" value="F-box_dom"/>
</dbReference>
<dbReference type="AlphaFoldDB" id="A0AAV5WPZ5"/>
<feature type="non-terminal residue" evidence="3">
    <location>
        <position position="1"/>
    </location>
</feature>
<dbReference type="Proteomes" id="UP001432322">
    <property type="component" value="Unassembled WGS sequence"/>
</dbReference>
<gene>
    <name evidence="3" type="ORF">PFISCL1PPCAC_25384</name>
</gene>
<comment type="caution">
    <text evidence="3">The sequence shown here is derived from an EMBL/GenBank/DDBJ whole genome shotgun (WGS) entry which is preliminary data.</text>
</comment>
<sequence>LIRRKKHKTMGCCSSSFSPKPTGNSRSNLESMPLEILSHIFSYLHVEDRDSVAQSSRALASAVANSNIILTTKPIEMVFRQVSVVRPGADDITEVNSKGEMFLSVDDLLIKCTKIEALDELLGRVCNKVRAQVLDISCDDLPTIPLDMIAHASNRFIYKEIHVTLNRRIPRNLAELCDRFACKDLCLTHISPDQQTLLALPPMNRVVGILESAVDDSTLLALVAQQKHRSLTVIADLVDPNTVVSILQSLQPGGKWSFLQFLVQDSSMDRVLALFGYRQSDYVEGSLAHYQKYSWRLFTSTSS</sequence>
<feature type="non-terminal residue" evidence="3">
    <location>
        <position position="303"/>
    </location>
</feature>
<reference evidence="3" key="1">
    <citation type="submission" date="2023-10" db="EMBL/GenBank/DDBJ databases">
        <title>Genome assembly of Pristionchus species.</title>
        <authorList>
            <person name="Yoshida K."/>
            <person name="Sommer R.J."/>
        </authorList>
    </citation>
    <scope>NUCLEOTIDE SEQUENCE</scope>
    <source>
        <strain evidence="3">RS5133</strain>
    </source>
</reference>
<evidence type="ECO:0000256" key="1">
    <source>
        <dbReference type="SAM" id="MobiDB-lite"/>
    </source>
</evidence>
<feature type="region of interest" description="Disordered" evidence="1">
    <location>
        <begin position="1"/>
        <end position="27"/>
    </location>
</feature>
<keyword evidence="4" id="KW-1185">Reference proteome</keyword>
<feature type="domain" description="F-box" evidence="2">
    <location>
        <begin position="26"/>
        <end position="82"/>
    </location>
</feature>
<evidence type="ECO:0000259" key="2">
    <source>
        <dbReference type="PROSITE" id="PS50181"/>
    </source>
</evidence>
<proteinExistence type="predicted"/>
<accession>A0AAV5WPZ5</accession>
<organism evidence="3 4">
    <name type="scientific">Pristionchus fissidentatus</name>
    <dbReference type="NCBI Taxonomy" id="1538716"/>
    <lineage>
        <taxon>Eukaryota</taxon>
        <taxon>Metazoa</taxon>
        <taxon>Ecdysozoa</taxon>
        <taxon>Nematoda</taxon>
        <taxon>Chromadorea</taxon>
        <taxon>Rhabditida</taxon>
        <taxon>Rhabditina</taxon>
        <taxon>Diplogasteromorpha</taxon>
        <taxon>Diplogasteroidea</taxon>
        <taxon>Neodiplogasteridae</taxon>
        <taxon>Pristionchus</taxon>
    </lineage>
</organism>
<name>A0AAV5WPZ5_9BILA</name>
<evidence type="ECO:0000313" key="4">
    <source>
        <dbReference type="Proteomes" id="UP001432322"/>
    </source>
</evidence>
<dbReference type="InterPro" id="IPR036047">
    <property type="entry name" value="F-box-like_dom_sf"/>
</dbReference>
<dbReference type="SUPFAM" id="SSF81383">
    <property type="entry name" value="F-box domain"/>
    <property type="match status" value="1"/>
</dbReference>
<feature type="compositionally biased region" description="Polar residues" evidence="1">
    <location>
        <begin position="12"/>
        <end position="27"/>
    </location>
</feature>
<dbReference type="Pfam" id="PF12937">
    <property type="entry name" value="F-box-like"/>
    <property type="match status" value="1"/>
</dbReference>
<dbReference type="EMBL" id="BTSY01000006">
    <property type="protein sequence ID" value="GMT34087.1"/>
    <property type="molecule type" value="Genomic_DNA"/>
</dbReference>
<protein>
    <recommendedName>
        <fullName evidence="2">F-box domain-containing protein</fullName>
    </recommendedName>
</protein>
<dbReference type="PROSITE" id="PS50181">
    <property type="entry name" value="FBOX"/>
    <property type="match status" value="1"/>
</dbReference>
<evidence type="ECO:0000313" key="3">
    <source>
        <dbReference type="EMBL" id="GMT34087.1"/>
    </source>
</evidence>